<dbReference type="PANTHER" id="PTHR47506">
    <property type="entry name" value="TRANSCRIPTIONAL REGULATORY PROTEIN"/>
    <property type="match status" value="1"/>
</dbReference>
<accession>A0A2G9L4R0</accession>
<keyword evidence="2 4" id="KW-0238">DNA-binding</keyword>
<keyword evidence="3" id="KW-0804">Transcription</keyword>
<dbReference type="SUPFAM" id="SSF46689">
    <property type="entry name" value="Homeodomain-like"/>
    <property type="match status" value="1"/>
</dbReference>
<organism evidence="8 11">
    <name type="scientific">Pseudomonas syringae pv. actinidiae</name>
    <dbReference type="NCBI Taxonomy" id="103796"/>
    <lineage>
        <taxon>Bacteria</taxon>
        <taxon>Pseudomonadati</taxon>
        <taxon>Pseudomonadota</taxon>
        <taxon>Gammaproteobacteria</taxon>
        <taxon>Pseudomonadales</taxon>
        <taxon>Pseudomonadaceae</taxon>
        <taxon>Pseudomonas</taxon>
        <taxon>Pseudomonas syringae</taxon>
    </lineage>
</organism>
<dbReference type="InterPro" id="IPR011075">
    <property type="entry name" value="TetR_C"/>
</dbReference>
<dbReference type="Proteomes" id="UP000248291">
    <property type="component" value="Unassembled WGS sequence"/>
</dbReference>
<evidence type="ECO:0000313" key="9">
    <source>
        <dbReference type="Proteomes" id="UP000230024"/>
    </source>
</evidence>
<name>A0A2G9L4R0_PSESF</name>
<dbReference type="SUPFAM" id="SSF48498">
    <property type="entry name" value="Tetracyclin repressor-like, C-terminal domain"/>
    <property type="match status" value="1"/>
</dbReference>
<dbReference type="EMBL" id="CP024712">
    <property type="protein sequence ID" value="ATV18039.1"/>
    <property type="molecule type" value="Genomic_DNA"/>
</dbReference>
<dbReference type="Proteomes" id="UP000247480">
    <property type="component" value="Unassembled WGS sequence"/>
</dbReference>
<reference evidence="7 10" key="2">
    <citation type="submission" date="2018-04" db="EMBL/GenBank/DDBJ databases">
        <title>Draft genome sequence of Pseudomonas syringae pv. actinidiae biovar 1 strains isolated from kiwifruit in Kagawa prefecture.</title>
        <authorList>
            <person name="Tabuchi M."/>
            <person name="Saito M."/>
            <person name="Fujiwara S."/>
            <person name="Sasa N."/>
            <person name="Akimitsu K."/>
            <person name="Gomi K."/>
            <person name="Konishi-Sugita S."/>
            <person name="Hamano K."/>
            <person name="Kataoka I."/>
        </authorList>
    </citation>
    <scope>NUCLEOTIDE SEQUENCE [LARGE SCALE GENOMIC DNA]</scope>
    <source>
        <strain evidence="7 10">MAFF212206</strain>
    </source>
</reference>
<dbReference type="EMBL" id="BGKA01000155">
    <property type="protein sequence ID" value="GBH18383.1"/>
    <property type="molecule type" value="Genomic_DNA"/>
</dbReference>
<feature type="DNA-binding region" description="H-T-H motif" evidence="4">
    <location>
        <begin position="40"/>
        <end position="59"/>
    </location>
</feature>
<dbReference type="Proteomes" id="UP000230024">
    <property type="component" value="Chromosome"/>
</dbReference>
<dbReference type="EMBL" id="BGJZ01000180">
    <property type="protein sequence ID" value="GBH10269.1"/>
    <property type="molecule type" value="Genomic_DNA"/>
</dbReference>
<evidence type="ECO:0000256" key="2">
    <source>
        <dbReference type="ARBA" id="ARBA00023125"/>
    </source>
</evidence>
<dbReference type="InterPro" id="IPR001647">
    <property type="entry name" value="HTH_TetR"/>
</dbReference>
<evidence type="ECO:0000256" key="4">
    <source>
        <dbReference type="PROSITE-ProRule" id="PRU00335"/>
    </source>
</evidence>
<dbReference type="PANTHER" id="PTHR47506:SF6">
    <property type="entry name" value="HTH-TYPE TRANSCRIPTIONAL REPRESSOR NEMR"/>
    <property type="match status" value="1"/>
</dbReference>
<dbReference type="InterPro" id="IPR009057">
    <property type="entry name" value="Homeodomain-like_sf"/>
</dbReference>
<dbReference type="RefSeq" id="WP_003376723.1">
    <property type="nucleotide sequence ID" value="NZ_AP019411.1"/>
</dbReference>
<feature type="domain" description="HTH tetR-type" evidence="5">
    <location>
        <begin position="17"/>
        <end position="77"/>
    </location>
</feature>
<sequence>MKARRPGRPPKLDRDNLETREVLLRRGLEVLTEQSFSATGLDYILKEVGIPKGSFYHYFPSKEAFGRAVLEEYSRYFAQRLDRWLLDEALSPLERLVGFVQSAKDGMARHDYRRGCMVGNLGQEVVLLPEGFRDTLEQILLDWQAKLAACLSAAQASGELSRRADCHELAAFFWIGWEGAVLRARLVKSDKPLNTFIAGYLRGLPQ</sequence>
<evidence type="ECO:0000313" key="10">
    <source>
        <dbReference type="Proteomes" id="UP000247480"/>
    </source>
</evidence>
<evidence type="ECO:0000256" key="1">
    <source>
        <dbReference type="ARBA" id="ARBA00023015"/>
    </source>
</evidence>
<dbReference type="InterPro" id="IPR036271">
    <property type="entry name" value="Tet_transcr_reg_TetR-rel_C_sf"/>
</dbReference>
<evidence type="ECO:0000313" key="7">
    <source>
        <dbReference type="EMBL" id="GBH10269.1"/>
    </source>
</evidence>
<reference evidence="8 11" key="3">
    <citation type="submission" date="2018-04" db="EMBL/GenBank/DDBJ databases">
        <title>Draft genome sequence of Pseudomonas syringae pv. actinidiae biovar 3 strains isolated from kiwifruit in Kagawa prefecture.</title>
        <authorList>
            <person name="Tabuchi M."/>
            <person name="Saito M."/>
            <person name="Fujiwara S."/>
            <person name="Sasa N."/>
            <person name="Akimitsu K."/>
            <person name="Gomi K."/>
            <person name="Konishi-Sugita S."/>
            <person name="Hamano K."/>
            <person name="Kataoka I."/>
        </authorList>
    </citation>
    <scope>NUCLEOTIDE SEQUENCE [LARGE SCALE GENOMIC DNA]</scope>
    <source>
        <strain evidence="8 11">MAFF212211</strain>
    </source>
</reference>
<dbReference type="Pfam" id="PF00440">
    <property type="entry name" value="TetR_N"/>
    <property type="match status" value="1"/>
</dbReference>
<evidence type="ECO:0000313" key="11">
    <source>
        <dbReference type="Proteomes" id="UP000248291"/>
    </source>
</evidence>
<gene>
    <name evidence="6" type="ORF">CT122_15165</name>
    <name evidence="7" type="ORF">KPSA1_03682</name>
    <name evidence="8" type="ORF">KPSA3_04366</name>
</gene>
<keyword evidence="1" id="KW-0805">Transcription regulation</keyword>
<dbReference type="AlphaFoldDB" id="A0A2G9L4R0"/>
<evidence type="ECO:0000313" key="8">
    <source>
        <dbReference type="EMBL" id="GBH18383.1"/>
    </source>
</evidence>
<proteinExistence type="predicted"/>
<evidence type="ECO:0000256" key="3">
    <source>
        <dbReference type="ARBA" id="ARBA00023163"/>
    </source>
</evidence>
<evidence type="ECO:0000259" key="5">
    <source>
        <dbReference type="PROSITE" id="PS50977"/>
    </source>
</evidence>
<dbReference type="Pfam" id="PF16925">
    <property type="entry name" value="TetR_C_13"/>
    <property type="match status" value="1"/>
</dbReference>
<dbReference type="PROSITE" id="PS50977">
    <property type="entry name" value="HTH_TETR_2"/>
    <property type="match status" value="1"/>
</dbReference>
<evidence type="ECO:0000313" key="6">
    <source>
        <dbReference type="EMBL" id="ATV18039.1"/>
    </source>
</evidence>
<dbReference type="Gene3D" id="1.10.357.10">
    <property type="entry name" value="Tetracycline Repressor, domain 2"/>
    <property type="match status" value="1"/>
</dbReference>
<dbReference type="GO" id="GO:0003677">
    <property type="term" value="F:DNA binding"/>
    <property type="evidence" value="ECO:0007669"/>
    <property type="project" value="UniProtKB-UniRule"/>
</dbReference>
<protein>
    <submittedName>
        <fullName evidence="8">DNA-binding transcriptional regulator</fullName>
    </submittedName>
    <submittedName>
        <fullName evidence="6">TetR family transcriptional regulator</fullName>
    </submittedName>
</protein>
<reference evidence="6 9" key="1">
    <citation type="submission" date="2017-11" db="EMBL/GenBank/DDBJ databases">
        <title>Complete DNA Sequence of Pseudomonas syringae pv. actinidiae, biovar 5 (Psa5).</title>
        <authorList>
            <person name="Butler M."/>
            <person name="Taiaroa G."/>
            <person name="Sumpter N."/>
            <person name="Poulter R."/>
        </authorList>
    </citation>
    <scope>NUCLEOTIDE SEQUENCE [LARGE SCALE GENOMIC DNA]</scope>
    <source>
        <strain evidence="6 9">MAFF212063</strain>
    </source>
</reference>